<evidence type="ECO:0000256" key="1">
    <source>
        <dbReference type="SAM" id="Phobius"/>
    </source>
</evidence>
<organism>
    <name type="scientific">Ixodes scapularis</name>
    <name type="common">Black-legged tick</name>
    <name type="synonym">Deer tick</name>
    <dbReference type="NCBI Taxonomy" id="6945"/>
    <lineage>
        <taxon>Eukaryota</taxon>
        <taxon>Metazoa</taxon>
        <taxon>Ecdysozoa</taxon>
        <taxon>Arthropoda</taxon>
        <taxon>Chelicerata</taxon>
        <taxon>Arachnida</taxon>
        <taxon>Acari</taxon>
        <taxon>Parasitiformes</taxon>
        <taxon>Ixodida</taxon>
        <taxon>Ixodoidea</taxon>
        <taxon>Ixodidae</taxon>
        <taxon>Ixodinae</taxon>
        <taxon>Ixodes</taxon>
    </lineage>
</organism>
<dbReference type="EMBL" id="ABJB010329865">
    <property type="status" value="NOT_ANNOTATED_CDS"/>
    <property type="molecule type" value="Genomic_DNA"/>
</dbReference>
<accession>B7PMI9</accession>
<keyword evidence="1" id="KW-0472">Membrane</keyword>
<name>B7PMI9_IXOSC</name>
<sequence length="104" mass="11947">MHYVRHLYNGTCSSLVRDVLDLHKRATNTITKVACITFTMVCAVHWSRYMMYVMYAMYTNLEATGIWVVRFVKRQLECMTENGCLDATLGLFRGSLPQIGPFGK</sequence>
<protein>
    <submittedName>
        <fullName evidence="2 3">Uncharacterized protein</fullName>
    </submittedName>
</protein>
<reference evidence="2 4" key="1">
    <citation type="submission" date="2008-03" db="EMBL/GenBank/DDBJ databases">
        <title>Annotation of Ixodes scapularis.</title>
        <authorList>
            <consortium name="Ixodes scapularis Genome Project Consortium"/>
            <person name="Caler E."/>
            <person name="Hannick L.I."/>
            <person name="Bidwell S."/>
            <person name="Joardar V."/>
            <person name="Thiagarajan M."/>
            <person name="Amedeo P."/>
            <person name="Galinsky K.J."/>
            <person name="Schobel S."/>
            <person name="Inman J."/>
            <person name="Hostetler J."/>
            <person name="Miller J."/>
            <person name="Hammond M."/>
            <person name="Megy K."/>
            <person name="Lawson D."/>
            <person name="Kodira C."/>
            <person name="Sutton G."/>
            <person name="Meyer J."/>
            <person name="Hill C.A."/>
            <person name="Birren B."/>
            <person name="Nene V."/>
            <person name="Collins F."/>
            <person name="Alarcon-Chaidez F."/>
            <person name="Wikel S."/>
            <person name="Strausberg R."/>
        </authorList>
    </citation>
    <scope>NUCLEOTIDE SEQUENCE [LARGE SCALE GENOMIC DNA]</scope>
    <source>
        <strain evidence="4">Wikel</strain>
        <strain evidence="2">Wikel colony</strain>
    </source>
</reference>
<reference evidence="3" key="2">
    <citation type="submission" date="2020-05" db="UniProtKB">
        <authorList>
            <consortium name="EnsemblMetazoa"/>
        </authorList>
    </citation>
    <scope>IDENTIFICATION</scope>
    <source>
        <strain evidence="3">wikel</strain>
    </source>
</reference>
<dbReference type="VEuPathDB" id="VectorBase:ISCW005970"/>
<dbReference type="PaxDb" id="6945-B7PMI9"/>
<evidence type="ECO:0000313" key="4">
    <source>
        <dbReference type="Proteomes" id="UP000001555"/>
    </source>
</evidence>
<dbReference type="EnsemblMetazoa" id="ISCW005970-RA">
    <property type="protein sequence ID" value="ISCW005970-PA"/>
    <property type="gene ID" value="ISCW005970"/>
</dbReference>
<dbReference type="AlphaFoldDB" id="B7PMI9"/>
<dbReference type="HOGENOM" id="CLU_2252954_0_0_1"/>
<evidence type="ECO:0000313" key="2">
    <source>
        <dbReference type="EMBL" id="EEC07811.1"/>
    </source>
</evidence>
<evidence type="ECO:0000313" key="3">
    <source>
        <dbReference type="EnsemblMetazoa" id="ISCW005970-PA"/>
    </source>
</evidence>
<keyword evidence="4" id="KW-1185">Reference proteome</keyword>
<dbReference type="Proteomes" id="UP000001555">
    <property type="component" value="Unassembled WGS sequence"/>
</dbReference>
<dbReference type="VEuPathDB" id="VectorBase:ISCI005970"/>
<keyword evidence="1" id="KW-0812">Transmembrane</keyword>
<feature type="transmembrane region" description="Helical" evidence="1">
    <location>
        <begin position="52"/>
        <end position="72"/>
    </location>
</feature>
<dbReference type="EMBL" id="DS747735">
    <property type="protein sequence ID" value="EEC07811.1"/>
    <property type="molecule type" value="Genomic_DNA"/>
</dbReference>
<proteinExistence type="predicted"/>
<keyword evidence="1" id="KW-1133">Transmembrane helix</keyword>
<gene>
    <name evidence="2" type="ORF">IscW_ISCW005970</name>
</gene>
<dbReference type="InParanoid" id="B7PMI9"/>